<evidence type="ECO:0000259" key="5">
    <source>
        <dbReference type="PROSITE" id="PS50850"/>
    </source>
</evidence>
<sequence>MTTGIRTDNDADTQLWNANYMRAMAGNFLLFFSFYLLTPLLPIYLDAQFNADKDLIGIVLSGYVIAALLIRPFSGFIVDTFNRKKVLVICFFFFFILFWGYIGAGTMLMFAIVRTLHGLPFGAVTVANSTVAMDVLPSERRNEGIGYYGLSNNLAMAFAPTVGIYIYSATDNFEMLFWIAFVLALIGFYSVSRIKLPYRHVMRNKPKMSLDRFFLTRAWLMAVNIAMFGMCWGVMSNYVAIYGKEQLEMTNGTGIFFMLLSFGLFASRLQGAKALRLGKLTANCAEGVTLSLAGYILFAAVEQPWAYFLSAILIGLGNGHMYPAMLTMFVKVARHDQRGTANSSILTAWDCGMGIGILAGGMLVEYAGYSAAFWSTAIMQGAGTALFFLFTKRFFLERQIYDEEDD</sequence>
<feature type="transmembrane region" description="Helical" evidence="4">
    <location>
        <begin position="55"/>
        <end position="74"/>
    </location>
</feature>
<evidence type="ECO:0000256" key="1">
    <source>
        <dbReference type="ARBA" id="ARBA00022692"/>
    </source>
</evidence>
<dbReference type="CDD" id="cd17489">
    <property type="entry name" value="MFS_YfcJ_like"/>
    <property type="match status" value="1"/>
</dbReference>
<feature type="transmembrane region" description="Helical" evidence="4">
    <location>
        <begin position="307"/>
        <end position="333"/>
    </location>
</feature>
<accession>A0A1Z2XHC8</accession>
<keyword evidence="3 4" id="KW-0472">Membrane</keyword>
<dbReference type="InterPro" id="IPR052714">
    <property type="entry name" value="MFS_Exporter"/>
</dbReference>
<dbReference type="PROSITE" id="PS50850">
    <property type="entry name" value="MFS"/>
    <property type="match status" value="1"/>
</dbReference>
<dbReference type="STRING" id="1796646.A4V02_10275"/>
<dbReference type="GeneID" id="65537254"/>
<protein>
    <submittedName>
        <fullName evidence="6">MFS transporter</fullName>
    </submittedName>
</protein>
<dbReference type="EMBL" id="CP015402">
    <property type="protein sequence ID" value="ANU64059.1"/>
    <property type="molecule type" value="Genomic_DNA"/>
</dbReference>
<dbReference type="OrthoDB" id="9812221at2"/>
<feature type="domain" description="Major facilitator superfamily (MFS) profile" evidence="5">
    <location>
        <begin position="19"/>
        <end position="395"/>
    </location>
</feature>
<dbReference type="GO" id="GO:0022857">
    <property type="term" value="F:transmembrane transporter activity"/>
    <property type="evidence" value="ECO:0007669"/>
    <property type="project" value="InterPro"/>
</dbReference>
<feature type="transmembrane region" description="Helical" evidence="4">
    <location>
        <begin position="175"/>
        <end position="192"/>
    </location>
</feature>
<evidence type="ECO:0000256" key="3">
    <source>
        <dbReference type="ARBA" id="ARBA00023136"/>
    </source>
</evidence>
<dbReference type="RefSeq" id="WP_068961349.1">
    <property type="nucleotide sequence ID" value="NZ_CAJTAP010000051.1"/>
</dbReference>
<dbReference type="PANTHER" id="PTHR23531:SF1">
    <property type="entry name" value="QUINOLENE RESISTANCE PROTEIN NORA"/>
    <property type="match status" value="1"/>
</dbReference>
<evidence type="ECO:0000256" key="4">
    <source>
        <dbReference type="SAM" id="Phobius"/>
    </source>
</evidence>
<dbReference type="PANTHER" id="PTHR23531">
    <property type="entry name" value="QUINOLENE RESISTANCE PROTEIN NORA"/>
    <property type="match status" value="1"/>
</dbReference>
<gene>
    <name evidence="6" type="ORF">A4V02_10275</name>
</gene>
<proteinExistence type="predicted"/>
<keyword evidence="7" id="KW-1185">Reference proteome</keyword>
<name>A0A1B1SB74_9BACT</name>
<feature type="transmembrane region" description="Helical" evidence="4">
    <location>
        <begin position="255"/>
        <end position="271"/>
    </location>
</feature>
<dbReference type="AlphaFoldDB" id="A0A1B1SB74"/>
<dbReference type="Proteomes" id="UP000186351">
    <property type="component" value="Chromosome"/>
</dbReference>
<dbReference type="Gene3D" id="1.20.1250.20">
    <property type="entry name" value="MFS general substrate transporter like domains"/>
    <property type="match status" value="1"/>
</dbReference>
<evidence type="ECO:0000256" key="2">
    <source>
        <dbReference type="ARBA" id="ARBA00022989"/>
    </source>
</evidence>
<accession>A0A1B1SB74</accession>
<keyword evidence="2 4" id="KW-1133">Transmembrane helix</keyword>
<feature type="transmembrane region" description="Helical" evidence="4">
    <location>
        <begin position="24"/>
        <end position="43"/>
    </location>
</feature>
<dbReference type="KEGG" id="pary:A4V02_10275"/>
<feature type="transmembrane region" description="Helical" evidence="4">
    <location>
        <begin position="213"/>
        <end position="235"/>
    </location>
</feature>
<feature type="transmembrane region" description="Helical" evidence="4">
    <location>
        <begin position="283"/>
        <end position="301"/>
    </location>
</feature>
<feature type="transmembrane region" description="Helical" evidence="4">
    <location>
        <begin position="345"/>
        <end position="364"/>
    </location>
</feature>
<dbReference type="Pfam" id="PF07690">
    <property type="entry name" value="MFS_1"/>
    <property type="match status" value="2"/>
</dbReference>
<dbReference type="InterPro" id="IPR011701">
    <property type="entry name" value="MFS"/>
</dbReference>
<reference evidence="7" key="1">
    <citation type="submission" date="2016-04" db="EMBL/GenBank/DDBJ databases">
        <title>Complete Genome Sequences of Twelve Strains of a Stable Defined Moderately Diverse Mouse Microbiota 2 (sDMDMm2).</title>
        <authorList>
            <person name="Uchimura Y."/>
            <person name="Wyss M."/>
            <person name="Brugiroux S."/>
            <person name="Limenitakis J.P."/>
            <person name="Stecher B."/>
            <person name="McCoy K.D."/>
            <person name="Macpherson A.J."/>
        </authorList>
    </citation>
    <scope>NUCLEOTIDE SEQUENCE [LARGE SCALE GENOMIC DNA]</scope>
    <source>
        <strain evidence="7">YL27</strain>
    </source>
</reference>
<dbReference type="SUPFAM" id="SSF103473">
    <property type="entry name" value="MFS general substrate transporter"/>
    <property type="match status" value="1"/>
</dbReference>
<evidence type="ECO:0000313" key="7">
    <source>
        <dbReference type="Proteomes" id="UP000186351"/>
    </source>
</evidence>
<dbReference type="InterPro" id="IPR036259">
    <property type="entry name" value="MFS_trans_sf"/>
</dbReference>
<keyword evidence="1 4" id="KW-0812">Transmembrane</keyword>
<organism evidence="6 7">
    <name type="scientific">Muribaculum intestinale</name>
    <dbReference type="NCBI Taxonomy" id="1796646"/>
    <lineage>
        <taxon>Bacteria</taxon>
        <taxon>Pseudomonadati</taxon>
        <taxon>Bacteroidota</taxon>
        <taxon>Bacteroidia</taxon>
        <taxon>Bacteroidales</taxon>
        <taxon>Muribaculaceae</taxon>
        <taxon>Muribaculum</taxon>
    </lineage>
</organism>
<feature type="transmembrane region" description="Helical" evidence="4">
    <location>
        <begin position="370"/>
        <end position="390"/>
    </location>
</feature>
<feature type="transmembrane region" description="Helical" evidence="4">
    <location>
        <begin position="86"/>
        <end position="112"/>
    </location>
</feature>
<dbReference type="InterPro" id="IPR020846">
    <property type="entry name" value="MFS_dom"/>
</dbReference>
<evidence type="ECO:0000313" key="6">
    <source>
        <dbReference type="EMBL" id="ANU64059.1"/>
    </source>
</evidence>